<dbReference type="EMBL" id="KI279007">
    <property type="protein sequence ID" value="ESA18664.1"/>
    <property type="molecule type" value="Genomic_DNA"/>
</dbReference>
<protein>
    <submittedName>
        <fullName evidence="1">Uncharacterized protein</fullName>
    </submittedName>
</protein>
<evidence type="ECO:0000313" key="1">
    <source>
        <dbReference type="EMBL" id="ESA18664.1"/>
    </source>
</evidence>
<name>U9UE15_RHIID</name>
<gene>
    <name evidence="1" type="ORF">GLOINDRAFT_20458</name>
</gene>
<dbReference type="AlphaFoldDB" id="U9UE15"/>
<organism evidence="1">
    <name type="scientific">Rhizophagus irregularis (strain DAOM 181602 / DAOM 197198 / MUCL 43194)</name>
    <name type="common">Arbuscular mycorrhizal fungus</name>
    <name type="synonym">Glomus intraradices</name>
    <dbReference type="NCBI Taxonomy" id="747089"/>
    <lineage>
        <taxon>Eukaryota</taxon>
        <taxon>Fungi</taxon>
        <taxon>Fungi incertae sedis</taxon>
        <taxon>Mucoromycota</taxon>
        <taxon>Glomeromycotina</taxon>
        <taxon>Glomeromycetes</taxon>
        <taxon>Glomerales</taxon>
        <taxon>Glomeraceae</taxon>
        <taxon>Rhizophagus</taxon>
    </lineage>
</organism>
<sequence length="81" mass="9657">MINDPTKWSKEDITKIERSLHRRNIAFIIFLEFHIVSNMKPKTNVAPSRKLNLKFKLDSTLIESNHIPLFTSWIDRKDSYK</sequence>
<dbReference type="HOGENOM" id="CLU_2575052_0_0_1"/>
<reference evidence="1" key="1">
    <citation type="submission" date="2013-07" db="EMBL/GenBank/DDBJ databases">
        <title>The genome of an arbuscular mycorrhizal fungus provides insights into the evolution of the oldest plant symbiosis.</title>
        <authorList>
            <consortium name="DOE Joint Genome Institute"/>
            <person name="Tisserant E."/>
            <person name="Malbreil M."/>
            <person name="Kuo A."/>
            <person name="Kohler A."/>
            <person name="Symeonidi A."/>
            <person name="Balestrini R."/>
            <person name="Charron P."/>
            <person name="Duensing N."/>
            <person name="Frei-dit-Frey N."/>
            <person name="Gianinazzi-Pearson V."/>
            <person name="Gilbert B."/>
            <person name="Handa Y."/>
            <person name="Hijri M."/>
            <person name="Kaul R."/>
            <person name="Kawaguchi M."/>
            <person name="Krajinski F."/>
            <person name="Lammers P."/>
            <person name="Lapierre D."/>
            <person name="Masclaux F.G."/>
            <person name="Murat C."/>
            <person name="Morin E."/>
            <person name="Ndikumana S."/>
            <person name="Pagni M."/>
            <person name="Petitpierre D."/>
            <person name="Requena N."/>
            <person name="Rosikiewicz P."/>
            <person name="Riley R."/>
            <person name="Saito K."/>
            <person name="San Clemente H."/>
            <person name="Shapiro H."/>
            <person name="van Tuinen D."/>
            <person name="Becard G."/>
            <person name="Bonfante P."/>
            <person name="Paszkowski U."/>
            <person name="Shachar-Hill Y."/>
            <person name="Young J.P."/>
            <person name="Sanders I.R."/>
            <person name="Henrissat B."/>
            <person name="Rensing S.A."/>
            <person name="Grigoriev I.V."/>
            <person name="Corradi N."/>
            <person name="Roux C."/>
            <person name="Martin F."/>
        </authorList>
    </citation>
    <scope>NUCLEOTIDE SEQUENCE</scope>
    <source>
        <strain evidence="1">DAOM 197198</strain>
    </source>
</reference>
<proteinExistence type="predicted"/>
<accession>U9UE15</accession>